<name>A0ABU0S5V1_9HYPH</name>
<evidence type="ECO:0000313" key="1">
    <source>
        <dbReference type="EMBL" id="MDQ0996114.1"/>
    </source>
</evidence>
<protein>
    <submittedName>
        <fullName evidence="1">Uncharacterized protein</fullName>
    </submittedName>
</protein>
<evidence type="ECO:0000313" key="2">
    <source>
        <dbReference type="Proteomes" id="UP001237780"/>
    </source>
</evidence>
<comment type="caution">
    <text evidence="1">The sequence shown here is derived from an EMBL/GenBank/DDBJ whole genome shotgun (WGS) entry which is preliminary data.</text>
</comment>
<accession>A0ABU0S5V1</accession>
<keyword evidence="2" id="KW-1185">Reference proteome</keyword>
<proteinExistence type="predicted"/>
<organism evidence="1 2">
    <name type="scientific">Phyllobacterium ifriqiyense</name>
    <dbReference type="NCBI Taxonomy" id="314238"/>
    <lineage>
        <taxon>Bacteria</taxon>
        <taxon>Pseudomonadati</taxon>
        <taxon>Pseudomonadota</taxon>
        <taxon>Alphaproteobacteria</taxon>
        <taxon>Hyphomicrobiales</taxon>
        <taxon>Phyllobacteriaceae</taxon>
        <taxon>Phyllobacterium</taxon>
    </lineage>
</organism>
<dbReference type="EMBL" id="JAUSZT010000002">
    <property type="protein sequence ID" value="MDQ0996114.1"/>
    <property type="molecule type" value="Genomic_DNA"/>
</dbReference>
<sequence length="103" mass="11178">MIDLPVVKLLEPLKCTECGYLHAVVPLEDSDRSPVHCRECGAFLCFWADALAMAKLDIGRSAMLEVLATRDPIACLNAALVQLLDNGKMLPSAITKLLDEPGQ</sequence>
<dbReference type="Proteomes" id="UP001237780">
    <property type="component" value="Unassembled WGS sequence"/>
</dbReference>
<gene>
    <name evidence="1" type="ORF">QFZ34_001291</name>
</gene>
<reference evidence="1 2" key="1">
    <citation type="submission" date="2023-07" db="EMBL/GenBank/DDBJ databases">
        <title>Comparative genomics of wheat-associated soil bacteria to identify genetic determinants of phenazine resistance.</title>
        <authorList>
            <person name="Mouncey N."/>
        </authorList>
    </citation>
    <scope>NUCLEOTIDE SEQUENCE [LARGE SCALE GENOMIC DNA]</scope>
    <source>
        <strain evidence="1 2">W4I11</strain>
    </source>
</reference>